<evidence type="ECO:0000256" key="1">
    <source>
        <dbReference type="SAM" id="MobiDB-lite"/>
    </source>
</evidence>
<keyword evidence="3" id="KW-1185">Reference proteome</keyword>
<dbReference type="Proteomes" id="UP000187429">
    <property type="component" value="Unassembled WGS sequence"/>
</dbReference>
<reference evidence="3" key="1">
    <citation type="submission" date="2017-01" db="EMBL/GenBank/DDBJ databases">
        <authorList>
            <person name="Wang Y."/>
            <person name="White M."/>
            <person name="Kvist S."/>
            <person name="Moncalvo J.-M."/>
        </authorList>
    </citation>
    <scope>NUCLEOTIDE SEQUENCE [LARGE SCALE GENOMIC DNA]</scope>
    <source>
        <strain evidence="3">ID-206-W2</strain>
    </source>
</reference>
<dbReference type="SUPFAM" id="SSF50630">
    <property type="entry name" value="Acid proteases"/>
    <property type="match status" value="1"/>
</dbReference>
<organism evidence="2 3">
    <name type="scientific">Smittium culicis</name>
    <dbReference type="NCBI Taxonomy" id="133412"/>
    <lineage>
        <taxon>Eukaryota</taxon>
        <taxon>Fungi</taxon>
        <taxon>Fungi incertae sedis</taxon>
        <taxon>Zoopagomycota</taxon>
        <taxon>Kickxellomycotina</taxon>
        <taxon>Harpellomycetes</taxon>
        <taxon>Harpellales</taxon>
        <taxon>Legeriomycetaceae</taxon>
        <taxon>Smittium</taxon>
    </lineage>
</organism>
<dbReference type="OrthoDB" id="5588877at2759"/>
<dbReference type="EMBL" id="LSSM01000415">
    <property type="protein sequence ID" value="OMJ28989.1"/>
    <property type="molecule type" value="Genomic_DNA"/>
</dbReference>
<dbReference type="AlphaFoldDB" id="A0A1R1YQ06"/>
<evidence type="ECO:0000313" key="3">
    <source>
        <dbReference type="Proteomes" id="UP000187429"/>
    </source>
</evidence>
<protein>
    <recommendedName>
        <fullName evidence="4">Aspartic peptidase DDI1-type domain-containing protein</fullName>
    </recommendedName>
</protein>
<feature type="region of interest" description="Disordered" evidence="1">
    <location>
        <begin position="80"/>
        <end position="109"/>
    </location>
</feature>
<name>A0A1R1YQ06_9FUNG</name>
<evidence type="ECO:0008006" key="4">
    <source>
        <dbReference type="Google" id="ProtNLM"/>
    </source>
</evidence>
<comment type="caution">
    <text evidence="2">The sequence shown here is derived from an EMBL/GenBank/DDBJ whole genome shotgun (WGS) entry which is preliminary data.</text>
</comment>
<feature type="compositionally biased region" description="Acidic residues" evidence="1">
    <location>
        <begin position="91"/>
        <end position="106"/>
    </location>
</feature>
<gene>
    <name evidence="2" type="ORF">AYI69_g1520</name>
</gene>
<dbReference type="Gene3D" id="2.40.70.10">
    <property type="entry name" value="Acid Proteases"/>
    <property type="match status" value="1"/>
</dbReference>
<sequence>MGRNTIVNLTRLGTVKKSQKMKRVNVSKVGPNTEWAKRVLESQALISVKEVFNLKPKLIKDFIKSLRQFVKKKERGLLYAEGPAQERDSDSSEESEEESGDEDDDLPPLSCLTTYVKKEPIPLFLDPGAAYSIISTELLKSLNINTGELITSIKIKPVSGKVVEIRKRVELPIEFDDGIIIGIPFIVIKECAVPILLGLDTCMRLKSKINYEEETYAINLENKKHTYQLYSKDNVIR</sequence>
<dbReference type="Pfam" id="PF13975">
    <property type="entry name" value="gag-asp_proteas"/>
    <property type="match status" value="1"/>
</dbReference>
<evidence type="ECO:0000313" key="2">
    <source>
        <dbReference type="EMBL" id="OMJ28989.1"/>
    </source>
</evidence>
<proteinExistence type="predicted"/>
<accession>A0A1R1YQ06</accession>
<dbReference type="InterPro" id="IPR021109">
    <property type="entry name" value="Peptidase_aspartic_dom_sf"/>
</dbReference>